<comment type="subcellular location">
    <subcellularLocation>
        <location evidence="1">Cell membrane</location>
    </subcellularLocation>
</comment>
<comment type="caution">
    <text evidence="7">The sequence shown here is derived from an EMBL/GenBank/DDBJ whole genome shotgun (WGS) entry which is preliminary data.</text>
</comment>
<feature type="transmembrane region" description="Helical" evidence="6">
    <location>
        <begin position="20"/>
        <end position="41"/>
    </location>
</feature>
<dbReference type="PATRIC" id="fig|997350.3.peg.562"/>
<evidence type="ECO:0000313" key="8">
    <source>
        <dbReference type="Proteomes" id="UP000003422"/>
    </source>
</evidence>
<dbReference type="HOGENOM" id="CLU_173173_0_0_9"/>
<keyword evidence="7" id="KW-0456">Lyase</keyword>
<proteinExistence type="predicted"/>
<accession>G4D2F6</accession>
<dbReference type="EMBL" id="AGBB01000049">
    <property type="protein sequence ID" value="EGY80287.1"/>
    <property type="molecule type" value="Genomic_DNA"/>
</dbReference>
<reference evidence="7 8" key="1">
    <citation type="submission" date="2011-06" db="EMBL/GenBank/DDBJ databases">
        <authorList>
            <person name="Muzny D."/>
            <person name="Qin X."/>
            <person name="Deng J."/>
            <person name="Jiang H."/>
            <person name="Liu Y."/>
            <person name="Qu J."/>
            <person name="Song X.-Z."/>
            <person name="Zhang L."/>
            <person name="Thornton R."/>
            <person name="Coyle M."/>
            <person name="Francisco L."/>
            <person name="Jackson L."/>
            <person name="Javaid M."/>
            <person name="Korchina V."/>
            <person name="Kovar C."/>
            <person name="Mata R."/>
            <person name="Mathew T."/>
            <person name="Ngo R."/>
            <person name="Nguyen L."/>
            <person name="Nguyen N."/>
            <person name="Okwuonu G."/>
            <person name="Ongeri F."/>
            <person name="Pham C."/>
            <person name="Simmons D."/>
            <person name="Wilczek-Boney K."/>
            <person name="Hale W."/>
            <person name="Jakkamsetti A."/>
            <person name="Pham P."/>
            <person name="Ruth R."/>
            <person name="San Lucas F."/>
            <person name="Warren J."/>
            <person name="Zhang J."/>
            <person name="Zhao Z."/>
            <person name="Zhou C."/>
            <person name="Zhu D."/>
            <person name="Lee S."/>
            <person name="Bess C."/>
            <person name="Blankenburg K."/>
            <person name="Forbes L."/>
            <person name="Fu Q."/>
            <person name="Gubbala S."/>
            <person name="Hirani K."/>
            <person name="Jayaseelan J.C."/>
            <person name="Lara F."/>
            <person name="Munidasa M."/>
            <person name="Palculict T."/>
            <person name="Patil S."/>
            <person name="Pu L.-L."/>
            <person name="Saada N."/>
            <person name="Tang L."/>
            <person name="Weissenberger G."/>
            <person name="Zhu Y."/>
            <person name="Hemphill L."/>
            <person name="Shang Y."/>
            <person name="Youmans B."/>
            <person name="Ayvaz T."/>
            <person name="Ross M."/>
            <person name="Santibanez J."/>
            <person name="Aqrawi P."/>
            <person name="Gross S."/>
            <person name="Joshi V."/>
            <person name="Fowler G."/>
            <person name="Nazareth L."/>
            <person name="Reid J."/>
            <person name="Worley K."/>
            <person name="Petrosino J."/>
            <person name="Highlander S."/>
            <person name="Gibbs R."/>
        </authorList>
    </citation>
    <scope>NUCLEOTIDE SEQUENCE [LARGE SCALE GENOMIC DNA]</scope>
    <source>
        <strain evidence="7 8">ATCC 29427</strain>
    </source>
</reference>
<evidence type="ECO:0000256" key="3">
    <source>
        <dbReference type="ARBA" id="ARBA00022692"/>
    </source>
</evidence>
<dbReference type="GO" id="GO:0036376">
    <property type="term" value="P:sodium ion export across plasma membrane"/>
    <property type="evidence" value="ECO:0007669"/>
    <property type="project" value="InterPro"/>
</dbReference>
<dbReference type="eggNOG" id="ENOG5032UGG">
    <property type="taxonomic scope" value="Bacteria"/>
</dbReference>
<evidence type="ECO:0000256" key="2">
    <source>
        <dbReference type="ARBA" id="ARBA00022475"/>
    </source>
</evidence>
<evidence type="ECO:0000256" key="4">
    <source>
        <dbReference type="ARBA" id="ARBA00022989"/>
    </source>
</evidence>
<dbReference type="STRING" id="997350.HMPREF9129_0586"/>
<dbReference type="InterPro" id="IPR005899">
    <property type="entry name" value="Na_pump_deCOase"/>
</dbReference>
<sequence length="104" mass="10998">MESGGVFMWTSETMTLGEAAIYSITAIAVVFLALISIALFVKIISAVVGAVVKEESVTKPAAVQSKPVEPKQDLSVVAAIIAAVSEETKLSVDKFKIVSIEEKK</sequence>
<evidence type="ECO:0000256" key="5">
    <source>
        <dbReference type="ARBA" id="ARBA00023136"/>
    </source>
</evidence>
<evidence type="ECO:0000313" key="7">
    <source>
        <dbReference type="EMBL" id="EGY80287.1"/>
    </source>
</evidence>
<dbReference type="Pfam" id="PF04277">
    <property type="entry name" value="OAD_gamma"/>
    <property type="match status" value="1"/>
</dbReference>
<keyword evidence="4 6" id="KW-1133">Transmembrane helix</keyword>
<organism evidence="7 8">
    <name type="scientific">Peptoniphilus indolicus ATCC 29427</name>
    <dbReference type="NCBI Taxonomy" id="997350"/>
    <lineage>
        <taxon>Bacteria</taxon>
        <taxon>Bacillati</taxon>
        <taxon>Bacillota</taxon>
        <taxon>Tissierellia</taxon>
        <taxon>Tissierellales</taxon>
        <taxon>Peptoniphilaceae</taxon>
        <taxon>Peptoniphilus</taxon>
    </lineage>
</organism>
<gene>
    <name evidence="7" type="primary">gcdD</name>
    <name evidence="7" type="ORF">HMPREF9129_0586</name>
</gene>
<keyword evidence="5 6" id="KW-0472">Membrane</keyword>
<name>G4D2F6_9FIRM</name>
<protein>
    <submittedName>
        <fullName evidence="7">Glutaconyl-CoA decarboxylase subunit D</fullName>
        <ecNumber evidence="7">4.1.1.70</ecNumber>
    </submittedName>
</protein>
<dbReference type="AlphaFoldDB" id="G4D2F6"/>
<dbReference type="GO" id="GO:0015081">
    <property type="term" value="F:sodium ion transmembrane transporter activity"/>
    <property type="evidence" value="ECO:0007669"/>
    <property type="project" value="InterPro"/>
</dbReference>
<evidence type="ECO:0000256" key="1">
    <source>
        <dbReference type="ARBA" id="ARBA00004236"/>
    </source>
</evidence>
<dbReference type="EC" id="4.1.1.70" evidence="7"/>
<dbReference type="Proteomes" id="UP000003422">
    <property type="component" value="Unassembled WGS sequence"/>
</dbReference>
<dbReference type="GO" id="GO:0005886">
    <property type="term" value="C:plasma membrane"/>
    <property type="evidence" value="ECO:0007669"/>
    <property type="project" value="UniProtKB-SubCell"/>
</dbReference>
<evidence type="ECO:0000256" key="6">
    <source>
        <dbReference type="SAM" id="Phobius"/>
    </source>
</evidence>
<keyword evidence="8" id="KW-1185">Reference proteome</keyword>
<dbReference type="GO" id="GO:0016829">
    <property type="term" value="F:lyase activity"/>
    <property type="evidence" value="ECO:0007669"/>
    <property type="project" value="UniProtKB-KW"/>
</dbReference>
<keyword evidence="2" id="KW-1003">Cell membrane</keyword>
<keyword evidence="3 6" id="KW-0812">Transmembrane</keyword>